<evidence type="ECO:0000313" key="2">
    <source>
        <dbReference type="Proteomes" id="UP000747542"/>
    </source>
</evidence>
<proteinExistence type="predicted"/>
<protein>
    <submittedName>
        <fullName evidence="1">Uncharacterized protein</fullName>
    </submittedName>
</protein>
<sequence length="63" mass="7289">MEAHLRGQRNVIMNRGDFYSRVQKPSETLDNFPCAVKEIANFCDFCESCIDNRLRDQTVVGYS</sequence>
<evidence type="ECO:0000313" key="1">
    <source>
        <dbReference type="EMBL" id="KAG7165032.1"/>
    </source>
</evidence>
<accession>A0A8J5JVA4</accession>
<reference evidence="1" key="1">
    <citation type="journal article" date="2021" name="Sci. Adv.">
        <title>The American lobster genome reveals insights on longevity, neural, and immune adaptations.</title>
        <authorList>
            <person name="Polinski J.M."/>
            <person name="Zimin A.V."/>
            <person name="Clark K.F."/>
            <person name="Kohn A.B."/>
            <person name="Sadowski N."/>
            <person name="Timp W."/>
            <person name="Ptitsyn A."/>
            <person name="Khanna P."/>
            <person name="Romanova D.Y."/>
            <person name="Williams P."/>
            <person name="Greenwood S.J."/>
            <person name="Moroz L.L."/>
            <person name="Walt D.R."/>
            <person name="Bodnar A.G."/>
        </authorList>
    </citation>
    <scope>NUCLEOTIDE SEQUENCE</scope>
    <source>
        <strain evidence="1">GMGI-L3</strain>
    </source>
</reference>
<dbReference type="EMBL" id="JAHLQT010024847">
    <property type="protein sequence ID" value="KAG7165032.1"/>
    <property type="molecule type" value="Genomic_DNA"/>
</dbReference>
<organism evidence="1 2">
    <name type="scientific">Homarus americanus</name>
    <name type="common">American lobster</name>
    <dbReference type="NCBI Taxonomy" id="6706"/>
    <lineage>
        <taxon>Eukaryota</taxon>
        <taxon>Metazoa</taxon>
        <taxon>Ecdysozoa</taxon>
        <taxon>Arthropoda</taxon>
        <taxon>Crustacea</taxon>
        <taxon>Multicrustacea</taxon>
        <taxon>Malacostraca</taxon>
        <taxon>Eumalacostraca</taxon>
        <taxon>Eucarida</taxon>
        <taxon>Decapoda</taxon>
        <taxon>Pleocyemata</taxon>
        <taxon>Astacidea</taxon>
        <taxon>Nephropoidea</taxon>
        <taxon>Nephropidae</taxon>
        <taxon>Homarus</taxon>
    </lineage>
</organism>
<keyword evidence="2" id="KW-1185">Reference proteome</keyword>
<dbReference type="AlphaFoldDB" id="A0A8J5JVA4"/>
<name>A0A8J5JVA4_HOMAM</name>
<dbReference type="Proteomes" id="UP000747542">
    <property type="component" value="Unassembled WGS sequence"/>
</dbReference>
<gene>
    <name evidence="1" type="ORF">Hamer_G004784</name>
</gene>
<comment type="caution">
    <text evidence="1">The sequence shown here is derived from an EMBL/GenBank/DDBJ whole genome shotgun (WGS) entry which is preliminary data.</text>
</comment>